<evidence type="ECO:0000256" key="6">
    <source>
        <dbReference type="ARBA" id="ARBA00014679"/>
    </source>
</evidence>
<dbReference type="GO" id="GO:0052906">
    <property type="term" value="F:tRNA (guanine(37)-N1)-methyltransferase activity"/>
    <property type="evidence" value="ECO:0007669"/>
    <property type="project" value="UniProtKB-EC"/>
</dbReference>
<evidence type="ECO:0000256" key="8">
    <source>
        <dbReference type="ARBA" id="ARBA00022603"/>
    </source>
</evidence>
<keyword evidence="8" id="KW-0489">Methyltransferase</keyword>
<accession>X0TGZ0</accession>
<dbReference type="InterPro" id="IPR002649">
    <property type="entry name" value="tRNA_m1G_MeTrfase_TrmD"/>
</dbReference>
<evidence type="ECO:0000256" key="12">
    <source>
        <dbReference type="ARBA" id="ARBA00029736"/>
    </source>
</evidence>
<dbReference type="Pfam" id="PF01746">
    <property type="entry name" value="tRNA_m1G_MT"/>
    <property type="match status" value="1"/>
</dbReference>
<keyword evidence="9" id="KW-0808">Transferase</keyword>
<evidence type="ECO:0000256" key="1">
    <source>
        <dbReference type="ARBA" id="ARBA00002634"/>
    </source>
</evidence>
<evidence type="ECO:0000256" key="10">
    <source>
        <dbReference type="ARBA" id="ARBA00022691"/>
    </source>
</evidence>
<evidence type="ECO:0000256" key="7">
    <source>
        <dbReference type="ARBA" id="ARBA00022490"/>
    </source>
</evidence>
<dbReference type="GO" id="GO:0005829">
    <property type="term" value="C:cytosol"/>
    <property type="evidence" value="ECO:0007669"/>
    <property type="project" value="TreeGrafter"/>
</dbReference>
<dbReference type="EMBL" id="BARS01019105">
    <property type="protein sequence ID" value="GAF87407.1"/>
    <property type="molecule type" value="Genomic_DNA"/>
</dbReference>
<proteinExistence type="inferred from homology"/>
<keyword evidence="10" id="KW-0949">S-adenosyl-L-methionine</keyword>
<sequence>MLTPQGQKFNQEKAVRSSKENRLILIAGRYEGFDERIRIGLGAEQISIGDYVISGGELAAMIIIDAVVRLLAGALGDENSAKDDSFSAGLLEYPQYTRPEVFRGVKVPDVLLSGDHAKIERWRRRQALERTKKWRPDLLKNDKG</sequence>
<evidence type="ECO:0000256" key="14">
    <source>
        <dbReference type="ARBA" id="ARBA00047783"/>
    </source>
</evidence>
<comment type="catalytic activity">
    <reaction evidence="14">
        <text>guanosine(37) in tRNA + S-adenosyl-L-methionine = N(1)-methylguanosine(37) in tRNA + S-adenosyl-L-homocysteine + H(+)</text>
        <dbReference type="Rhea" id="RHEA:36899"/>
        <dbReference type="Rhea" id="RHEA-COMP:10145"/>
        <dbReference type="Rhea" id="RHEA-COMP:10147"/>
        <dbReference type="ChEBI" id="CHEBI:15378"/>
        <dbReference type="ChEBI" id="CHEBI:57856"/>
        <dbReference type="ChEBI" id="CHEBI:59789"/>
        <dbReference type="ChEBI" id="CHEBI:73542"/>
        <dbReference type="ChEBI" id="CHEBI:74269"/>
        <dbReference type="EC" id="2.1.1.228"/>
    </reaction>
</comment>
<dbReference type="Gene3D" id="3.40.1280.10">
    <property type="match status" value="1"/>
</dbReference>
<evidence type="ECO:0000256" key="13">
    <source>
        <dbReference type="ARBA" id="ARBA00033392"/>
    </source>
</evidence>
<comment type="function">
    <text evidence="1">Specifically methylates guanosine-37 in various tRNAs.</text>
</comment>
<evidence type="ECO:0000313" key="16">
    <source>
        <dbReference type="EMBL" id="GAF87407.1"/>
    </source>
</evidence>
<dbReference type="InterPro" id="IPR029026">
    <property type="entry name" value="tRNA_m1G_MTases_N"/>
</dbReference>
<evidence type="ECO:0000256" key="5">
    <source>
        <dbReference type="ARBA" id="ARBA00012807"/>
    </source>
</evidence>
<comment type="similarity">
    <text evidence="3">Belongs to the RNA methyltransferase TrmD family.</text>
</comment>
<evidence type="ECO:0000256" key="11">
    <source>
        <dbReference type="ARBA" id="ARBA00022694"/>
    </source>
</evidence>
<keyword evidence="11" id="KW-0819">tRNA processing</keyword>
<dbReference type="SUPFAM" id="SSF75217">
    <property type="entry name" value="alpha/beta knot"/>
    <property type="match status" value="1"/>
</dbReference>
<dbReference type="InterPro" id="IPR023148">
    <property type="entry name" value="tRNA_m1G_MeTrfase_C_sf"/>
</dbReference>
<evidence type="ECO:0000259" key="15">
    <source>
        <dbReference type="Pfam" id="PF01746"/>
    </source>
</evidence>
<dbReference type="AlphaFoldDB" id="X0TGZ0"/>
<organism evidence="16">
    <name type="scientific">marine sediment metagenome</name>
    <dbReference type="NCBI Taxonomy" id="412755"/>
    <lineage>
        <taxon>unclassified sequences</taxon>
        <taxon>metagenomes</taxon>
        <taxon>ecological metagenomes</taxon>
    </lineage>
</organism>
<feature type="domain" description="tRNA methyltransferase TRMD/TRM10-type" evidence="15">
    <location>
        <begin position="1"/>
        <end position="140"/>
    </location>
</feature>
<dbReference type="Gene3D" id="1.10.1270.20">
    <property type="entry name" value="tRNA(m1g37)methyltransferase, domain 2"/>
    <property type="match status" value="1"/>
</dbReference>
<dbReference type="InterPro" id="IPR029028">
    <property type="entry name" value="Alpha/beta_knot_MTases"/>
</dbReference>
<dbReference type="FunFam" id="1.10.1270.20:FF:000001">
    <property type="entry name" value="tRNA (guanine-N(1)-)-methyltransferase"/>
    <property type="match status" value="1"/>
</dbReference>
<comment type="subcellular location">
    <subcellularLocation>
        <location evidence="2">Cytoplasm</location>
    </subcellularLocation>
</comment>
<name>X0TGZ0_9ZZZZ</name>
<gene>
    <name evidence="16" type="ORF">S01H1_30997</name>
</gene>
<dbReference type="PANTHER" id="PTHR46417">
    <property type="entry name" value="TRNA (GUANINE-N(1)-)-METHYLTRANSFERASE"/>
    <property type="match status" value="1"/>
</dbReference>
<comment type="subunit">
    <text evidence="4">Homodimer.</text>
</comment>
<dbReference type="HAMAP" id="MF_00605">
    <property type="entry name" value="TrmD"/>
    <property type="match status" value="1"/>
</dbReference>
<evidence type="ECO:0000256" key="9">
    <source>
        <dbReference type="ARBA" id="ARBA00022679"/>
    </source>
</evidence>
<evidence type="ECO:0000256" key="3">
    <source>
        <dbReference type="ARBA" id="ARBA00007630"/>
    </source>
</evidence>
<protein>
    <recommendedName>
        <fullName evidence="6">tRNA (guanine-N(1)-)-methyltransferase</fullName>
        <ecNumber evidence="5">2.1.1.228</ecNumber>
    </recommendedName>
    <alternativeName>
        <fullName evidence="12">M1G-methyltransferase</fullName>
    </alternativeName>
    <alternativeName>
        <fullName evidence="13">tRNA [GM37] methyltransferase</fullName>
    </alternativeName>
</protein>
<reference evidence="16" key="1">
    <citation type="journal article" date="2014" name="Front. Microbiol.">
        <title>High frequency of phylogenetically diverse reductive dehalogenase-homologous genes in deep subseafloor sedimentary metagenomes.</title>
        <authorList>
            <person name="Kawai M."/>
            <person name="Futagami T."/>
            <person name="Toyoda A."/>
            <person name="Takaki Y."/>
            <person name="Nishi S."/>
            <person name="Hori S."/>
            <person name="Arai W."/>
            <person name="Tsubouchi T."/>
            <person name="Morono Y."/>
            <person name="Uchiyama I."/>
            <person name="Ito T."/>
            <person name="Fujiyama A."/>
            <person name="Inagaki F."/>
            <person name="Takami H."/>
        </authorList>
    </citation>
    <scope>NUCLEOTIDE SEQUENCE</scope>
    <source>
        <strain evidence="16">Expedition CK06-06</strain>
    </source>
</reference>
<dbReference type="EC" id="2.1.1.228" evidence="5"/>
<dbReference type="InterPro" id="IPR016009">
    <property type="entry name" value="tRNA_MeTrfase_TRMD/TRM10"/>
</dbReference>
<comment type="caution">
    <text evidence="16">The sequence shown here is derived from an EMBL/GenBank/DDBJ whole genome shotgun (WGS) entry which is preliminary data.</text>
</comment>
<evidence type="ECO:0000256" key="4">
    <source>
        <dbReference type="ARBA" id="ARBA00011738"/>
    </source>
</evidence>
<dbReference type="GO" id="GO:0002939">
    <property type="term" value="P:tRNA N1-guanine methylation"/>
    <property type="evidence" value="ECO:0007669"/>
    <property type="project" value="TreeGrafter"/>
</dbReference>
<dbReference type="PANTHER" id="PTHR46417:SF1">
    <property type="entry name" value="TRNA (GUANINE-N(1)-)-METHYLTRANSFERASE"/>
    <property type="match status" value="1"/>
</dbReference>
<evidence type="ECO:0000256" key="2">
    <source>
        <dbReference type="ARBA" id="ARBA00004496"/>
    </source>
</evidence>
<keyword evidence="7" id="KW-0963">Cytoplasm</keyword>